<protein>
    <recommendedName>
        <fullName evidence="10">tRNA dimethylallyltransferase</fullName>
        <ecNumber evidence="10">2.5.1.75</ecNumber>
    </recommendedName>
    <alternativeName>
        <fullName evidence="10">Dimethylallyl diphosphate:tRNA dimethylallyltransferase</fullName>
        <shortName evidence="10">DMAPP:tRNA dimethylallyltransferase</shortName>
        <shortName evidence="10">DMATase</shortName>
    </alternativeName>
    <alternativeName>
        <fullName evidence="10">Isopentenyl-diphosphate:tRNA isopentenyltransferase</fullName>
        <shortName evidence="10">IPP transferase</shortName>
        <shortName evidence="10">IPPT</shortName>
        <shortName evidence="10">IPTase</shortName>
    </alternativeName>
</protein>
<evidence type="ECO:0000256" key="3">
    <source>
        <dbReference type="ARBA" id="ARBA00005842"/>
    </source>
</evidence>
<feature type="binding site" evidence="10">
    <location>
        <begin position="11"/>
        <end position="16"/>
    </location>
    <ligand>
        <name>substrate</name>
    </ligand>
</feature>
<accession>A0A4Y8WND4</accession>
<dbReference type="GO" id="GO:0006400">
    <property type="term" value="P:tRNA modification"/>
    <property type="evidence" value="ECO:0007669"/>
    <property type="project" value="TreeGrafter"/>
</dbReference>
<feature type="region of interest" description="Interaction with substrate tRNA" evidence="10">
    <location>
        <begin position="34"/>
        <end position="37"/>
    </location>
</feature>
<evidence type="ECO:0000256" key="13">
    <source>
        <dbReference type="RuleBase" id="RU003785"/>
    </source>
</evidence>
<dbReference type="PANTHER" id="PTHR11088:SF60">
    <property type="entry name" value="TRNA DIMETHYLALLYLTRANSFERASE"/>
    <property type="match status" value="1"/>
</dbReference>
<dbReference type="InterPro" id="IPR018022">
    <property type="entry name" value="IPT"/>
</dbReference>
<organism evidence="14 15">
    <name type="scientific">Porphyromonas levii</name>
    <dbReference type="NCBI Taxonomy" id="28114"/>
    <lineage>
        <taxon>Bacteria</taxon>
        <taxon>Pseudomonadati</taxon>
        <taxon>Bacteroidota</taxon>
        <taxon>Bacteroidia</taxon>
        <taxon>Bacteroidales</taxon>
        <taxon>Porphyromonadaceae</taxon>
        <taxon>Porphyromonas</taxon>
    </lineage>
</organism>
<comment type="caution">
    <text evidence="14">The sequence shown here is derived from an EMBL/GenBank/DDBJ whole genome shotgun (WGS) entry which is preliminary data.</text>
</comment>
<dbReference type="NCBIfam" id="TIGR00174">
    <property type="entry name" value="miaA"/>
    <property type="match status" value="1"/>
</dbReference>
<evidence type="ECO:0000256" key="12">
    <source>
        <dbReference type="RuleBase" id="RU003784"/>
    </source>
</evidence>
<dbReference type="AlphaFoldDB" id="A0A4Y8WND4"/>
<evidence type="ECO:0000256" key="4">
    <source>
        <dbReference type="ARBA" id="ARBA00022679"/>
    </source>
</evidence>
<dbReference type="Proteomes" id="UP000297225">
    <property type="component" value="Unassembled WGS sequence"/>
</dbReference>
<feature type="binding site" evidence="10">
    <location>
        <begin position="9"/>
        <end position="16"/>
    </location>
    <ligand>
        <name>ATP</name>
        <dbReference type="ChEBI" id="CHEBI:30616"/>
    </ligand>
</feature>
<evidence type="ECO:0000313" key="14">
    <source>
        <dbReference type="EMBL" id="TFH94597.1"/>
    </source>
</evidence>
<name>A0A4Y8WND4_9PORP</name>
<dbReference type="InterPro" id="IPR039657">
    <property type="entry name" value="Dimethylallyltransferase"/>
</dbReference>
<feature type="site" description="Interaction with substrate tRNA" evidence="10">
    <location>
        <position position="100"/>
    </location>
</feature>
<dbReference type="EMBL" id="SPNC01000103">
    <property type="protein sequence ID" value="TFH94597.1"/>
    <property type="molecule type" value="Genomic_DNA"/>
</dbReference>
<evidence type="ECO:0000256" key="6">
    <source>
        <dbReference type="ARBA" id="ARBA00022741"/>
    </source>
</evidence>
<keyword evidence="6 10" id="KW-0547">Nucleotide-binding</keyword>
<comment type="function">
    <text evidence="2 10 12">Catalyzes the transfer of a dimethylallyl group onto the adenine at position 37 in tRNAs that read codons beginning with uridine, leading to the formation of N6-(dimethylallyl)adenosine (i(6)A).</text>
</comment>
<evidence type="ECO:0000256" key="9">
    <source>
        <dbReference type="ARBA" id="ARBA00049563"/>
    </source>
</evidence>
<dbReference type="HAMAP" id="MF_00185">
    <property type="entry name" value="IPP_trans"/>
    <property type="match status" value="1"/>
</dbReference>
<feature type="site" description="Interaction with substrate tRNA" evidence="10">
    <location>
        <position position="122"/>
    </location>
</feature>
<evidence type="ECO:0000256" key="1">
    <source>
        <dbReference type="ARBA" id="ARBA00001946"/>
    </source>
</evidence>
<comment type="similarity">
    <text evidence="3 10 13">Belongs to the IPP transferase family.</text>
</comment>
<proteinExistence type="inferred from homology"/>
<gene>
    <name evidence="10 14" type="primary">miaA</name>
    <name evidence="14" type="ORF">E4P47_06790</name>
</gene>
<dbReference type="GO" id="GO:0005524">
    <property type="term" value="F:ATP binding"/>
    <property type="evidence" value="ECO:0007669"/>
    <property type="project" value="UniProtKB-UniRule"/>
</dbReference>
<comment type="cofactor">
    <cofactor evidence="1 10">
        <name>Mg(2+)</name>
        <dbReference type="ChEBI" id="CHEBI:18420"/>
    </cofactor>
</comment>
<evidence type="ECO:0000313" key="15">
    <source>
        <dbReference type="Proteomes" id="UP000297225"/>
    </source>
</evidence>
<dbReference type="SUPFAM" id="SSF52540">
    <property type="entry name" value="P-loop containing nucleoside triphosphate hydrolases"/>
    <property type="match status" value="2"/>
</dbReference>
<comment type="catalytic activity">
    <reaction evidence="9 10 11">
        <text>adenosine(37) in tRNA + dimethylallyl diphosphate = N(6)-dimethylallyladenosine(37) in tRNA + diphosphate</text>
        <dbReference type="Rhea" id="RHEA:26482"/>
        <dbReference type="Rhea" id="RHEA-COMP:10162"/>
        <dbReference type="Rhea" id="RHEA-COMP:10375"/>
        <dbReference type="ChEBI" id="CHEBI:33019"/>
        <dbReference type="ChEBI" id="CHEBI:57623"/>
        <dbReference type="ChEBI" id="CHEBI:74411"/>
        <dbReference type="ChEBI" id="CHEBI:74415"/>
        <dbReference type="EC" id="2.5.1.75"/>
    </reaction>
</comment>
<comment type="subunit">
    <text evidence="10">Monomer.</text>
</comment>
<dbReference type="PANTHER" id="PTHR11088">
    <property type="entry name" value="TRNA DIMETHYLALLYLTRANSFERASE"/>
    <property type="match status" value="1"/>
</dbReference>
<dbReference type="Gene3D" id="3.40.50.300">
    <property type="entry name" value="P-loop containing nucleotide triphosphate hydrolases"/>
    <property type="match status" value="1"/>
</dbReference>
<dbReference type="Pfam" id="PF01715">
    <property type="entry name" value="IPPT"/>
    <property type="match status" value="1"/>
</dbReference>
<dbReference type="EC" id="2.5.1.75" evidence="10"/>
<dbReference type="GO" id="GO:0052381">
    <property type="term" value="F:tRNA dimethylallyltransferase activity"/>
    <property type="evidence" value="ECO:0007669"/>
    <property type="project" value="UniProtKB-UniRule"/>
</dbReference>
<evidence type="ECO:0000256" key="11">
    <source>
        <dbReference type="RuleBase" id="RU003783"/>
    </source>
</evidence>
<dbReference type="OrthoDB" id="9776390at2"/>
<dbReference type="Gene3D" id="1.10.20.140">
    <property type="match status" value="1"/>
</dbReference>
<evidence type="ECO:0000256" key="10">
    <source>
        <dbReference type="HAMAP-Rule" id="MF_00185"/>
    </source>
</evidence>
<keyword evidence="7 10" id="KW-0067">ATP-binding</keyword>
<evidence type="ECO:0000256" key="2">
    <source>
        <dbReference type="ARBA" id="ARBA00003213"/>
    </source>
</evidence>
<dbReference type="RefSeq" id="WP_134849607.1">
    <property type="nucleotide sequence ID" value="NZ_CP197400.1"/>
</dbReference>
<comment type="caution">
    <text evidence="10">Lacks conserved residue(s) required for the propagation of feature annotation.</text>
</comment>
<evidence type="ECO:0000256" key="5">
    <source>
        <dbReference type="ARBA" id="ARBA00022694"/>
    </source>
</evidence>
<keyword evidence="8 10" id="KW-0460">Magnesium</keyword>
<evidence type="ECO:0000256" key="7">
    <source>
        <dbReference type="ARBA" id="ARBA00022840"/>
    </source>
</evidence>
<keyword evidence="15" id="KW-1185">Reference proteome</keyword>
<sequence length="291" mass="33642">MGKLIVVIGATGVGKSAYALRLARQYHTHIISADSRQVYRGMEIGTDAPSLEERALVPHHFIQSRDVEYPYSASEWATEALGLIENLMQHYPTLVMVGGSMMYLQAFLYGMDDVPAPEPEVREALWRLFEEEGVKPLRAELLRVDPQYLERIDANNHKRIIRALEVWQTTGRPFSSYHTTPEAKTFPFEVELHLVDRPRQELYRRINSRVALMVERGLVDEVQALRPYRHLNALNTIGYKEIFAYLDGNITLEQAEQQIAKNSRVYARQQSNFFARWCTPNSPFQYHIIHP</sequence>
<keyword evidence="5 10" id="KW-0819">tRNA processing</keyword>
<keyword evidence="4 10" id="KW-0808">Transferase</keyword>
<dbReference type="STRING" id="1122973.GCA_000379925_01400"/>
<evidence type="ECO:0000256" key="8">
    <source>
        <dbReference type="ARBA" id="ARBA00022842"/>
    </source>
</evidence>
<reference evidence="14 15" key="1">
    <citation type="submission" date="2019-03" db="EMBL/GenBank/DDBJ databases">
        <title>Porphyromonas levii Isolated from the Uterus of Dairy Cows.</title>
        <authorList>
            <person name="Francis A.M."/>
        </authorList>
    </citation>
    <scope>NUCLEOTIDE SEQUENCE [LARGE SCALE GENOMIC DNA]</scope>
    <source>
        <strain evidence="14 15">AF5678</strain>
    </source>
</reference>
<dbReference type="InterPro" id="IPR027417">
    <property type="entry name" value="P-loop_NTPase"/>
</dbReference>